<organism evidence="2 3">
    <name type="scientific">Asparagus officinalis</name>
    <name type="common">Garden asparagus</name>
    <dbReference type="NCBI Taxonomy" id="4686"/>
    <lineage>
        <taxon>Eukaryota</taxon>
        <taxon>Viridiplantae</taxon>
        <taxon>Streptophyta</taxon>
        <taxon>Embryophyta</taxon>
        <taxon>Tracheophyta</taxon>
        <taxon>Spermatophyta</taxon>
        <taxon>Magnoliopsida</taxon>
        <taxon>Liliopsida</taxon>
        <taxon>Asparagales</taxon>
        <taxon>Asparagaceae</taxon>
        <taxon>Asparagoideae</taxon>
        <taxon>Asparagus</taxon>
    </lineage>
</organism>
<proteinExistence type="predicted"/>
<sequence>MHMVLEVHMNTSKMPKSVQWRSPESGCFILNTDEAFKAGNGLAWAGGLIRDSNGCWVQGFTLNIGHTDSLSAELWGVRAGLMLAKCLSLSKVVVELDAAIVVQFLKEGIPHSHPMSIIAQDALALISDGWVTEIRYIYREGNRCADFLANLSQSCQQGVVILTEPPDDILPLLLDDFCGNPIMRL</sequence>
<reference evidence="3" key="1">
    <citation type="journal article" date="2017" name="Nat. Commun.">
        <title>The asparagus genome sheds light on the origin and evolution of a young Y chromosome.</title>
        <authorList>
            <person name="Harkess A."/>
            <person name="Zhou J."/>
            <person name="Xu C."/>
            <person name="Bowers J.E."/>
            <person name="Van der Hulst R."/>
            <person name="Ayyampalayam S."/>
            <person name="Mercati F."/>
            <person name="Riccardi P."/>
            <person name="McKain M.R."/>
            <person name="Kakrana A."/>
            <person name="Tang H."/>
            <person name="Ray J."/>
            <person name="Groenendijk J."/>
            <person name="Arikit S."/>
            <person name="Mathioni S.M."/>
            <person name="Nakano M."/>
            <person name="Shan H."/>
            <person name="Telgmann-Rauber A."/>
            <person name="Kanno A."/>
            <person name="Yue Z."/>
            <person name="Chen H."/>
            <person name="Li W."/>
            <person name="Chen Y."/>
            <person name="Xu X."/>
            <person name="Zhang Y."/>
            <person name="Luo S."/>
            <person name="Chen H."/>
            <person name="Gao J."/>
            <person name="Mao Z."/>
            <person name="Pires J.C."/>
            <person name="Luo M."/>
            <person name="Kudrna D."/>
            <person name="Wing R.A."/>
            <person name="Meyers B.C."/>
            <person name="Yi K."/>
            <person name="Kong H."/>
            <person name="Lavrijsen P."/>
            <person name="Sunseri F."/>
            <person name="Falavigna A."/>
            <person name="Ye Y."/>
            <person name="Leebens-Mack J.H."/>
            <person name="Chen G."/>
        </authorList>
    </citation>
    <scope>NUCLEOTIDE SEQUENCE [LARGE SCALE GENOMIC DNA]</scope>
    <source>
        <strain evidence="3">cv. DH0086</strain>
    </source>
</reference>
<dbReference type="PANTHER" id="PTHR47723:SF19">
    <property type="entry name" value="POLYNUCLEOTIDYL TRANSFERASE, RIBONUCLEASE H-LIKE SUPERFAMILY PROTEIN"/>
    <property type="match status" value="1"/>
</dbReference>
<protein>
    <recommendedName>
        <fullName evidence="1">RNase H type-1 domain-containing protein</fullName>
    </recommendedName>
</protein>
<dbReference type="OMA" id="MASICCQ"/>
<dbReference type="GO" id="GO:0003676">
    <property type="term" value="F:nucleic acid binding"/>
    <property type="evidence" value="ECO:0007669"/>
    <property type="project" value="InterPro"/>
</dbReference>
<accession>A0A5P1F1A5</accession>
<dbReference type="InterPro" id="IPR012337">
    <property type="entry name" value="RNaseH-like_sf"/>
</dbReference>
<dbReference type="Gramene" id="ONK72135">
    <property type="protein sequence ID" value="ONK72135"/>
    <property type="gene ID" value="A4U43_C04F16120"/>
</dbReference>
<dbReference type="Pfam" id="PF13456">
    <property type="entry name" value="RVT_3"/>
    <property type="match status" value="1"/>
</dbReference>
<keyword evidence="3" id="KW-1185">Reference proteome</keyword>
<dbReference type="InterPro" id="IPR053151">
    <property type="entry name" value="RNase_H-like"/>
</dbReference>
<gene>
    <name evidence="2" type="ORF">A4U43_C04F16120</name>
</gene>
<name>A0A5P1F1A5_ASPOF</name>
<dbReference type="InterPro" id="IPR036397">
    <property type="entry name" value="RNaseH_sf"/>
</dbReference>
<dbReference type="InterPro" id="IPR002156">
    <property type="entry name" value="RNaseH_domain"/>
</dbReference>
<dbReference type="CDD" id="cd06222">
    <property type="entry name" value="RNase_H_like"/>
    <property type="match status" value="1"/>
</dbReference>
<dbReference type="AlphaFoldDB" id="A0A5P1F1A5"/>
<dbReference type="GO" id="GO:0004523">
    <property type="term" value="F:RNA-DNA hybrid ribonuclease activity"/>
    <property type="evidence" value="ECO:0007669"/>
    <property type="project" value="InterPro"/>
</dbReference>
<feature type="domain" description="RNase H type-1" evidence="1">
    <location>
        <begin position="31"/>
        <end position="151"/>
    </location>
</feature>
<dbReference type="SUPFAM" id="SSF53098">
    <property type="entry name" value="Ribonuclease H-like"/>
    <property type="match status" value="1"/>
</dbReference>
<dbReference type="PANTHER" id="PTHR47723">
    <property type="entry name" value="OS05G0353850 PROTEIN"/>
    <property type="match status" value="1"/>
</dbReference>
<evidence type="ECO:0000313" key="2">
    <source>
        <dbReference type="EMBL" id="ONK72135.1"/>
    </source>
</evidence>
<evidence type="ECO:0000259" key="1">
    <source>
        <dbReference type="Pfam" id="PF13456"/>
    </source>
</evidence>
<dbReference type="Gene3D" id="3.30.420.10">
    <property type="entry name" value="Ribonuclease H-like superfamily/Ribonuclease H"/>
    <property type="match status" value="1"/>
</dbReference>
<dbReference type="Proteomes" id="UP000243459">
    <property type="component" value="Chromosome 4"/>
</dbReference>
<dbReference type="InterPro" id="IPR044730">
    <property type="entry name" value="RNase_H-like_dom_plant"/>
</dbReference>
<dbReference type="EMBL" id="CM007384">
    <property type="protein sequence ID" value="ONK72135.1"/>
    <property type="molecule type" value="Genomic_DNA"/>
</dbReference>
<evidence type="ECO:0000313" key="3">
    <source>
        <dbReference type="Proteomes" id="UP000243459"/>
    </source>
</evidence>